<organism evidence="7 8">
    <name type="scientific">Variovorax ginsengisoli</name>
    <dbReference type="NCBI Taxonomy" id="363844"/>
    <lineage>
        <taxon>Bacteria</taxon>
        <taxon>Pseudomonadati</taxon>
        <taxon>Pseudomonadota</taxon>
        <taxon>Betaproteobacteria</taxon>
        <taxon>Burkholderiales</taxon>
        <taxon>Comamonadaceae</taxon>
        <taxon>Variovorax</taxon>
    </lineage>
</organism>
<comment type="caution">
    <text evidence="7">The sequence shown here is derived from an EMBL/GenBank/DDBJ whole genome shotgun (WGS) entry which is preliminary data.</text>
</comment>
<dbReference type="PANTHER" id="PTHR43370:SF2">
    <property type="entry name" value="ABC TRANSPORTER PERMEASE PROTEIN"/>
    <property type="match status" value="1"/>
</dbReference>
<dbReference type="InterPro" id="IPR001851">
    <property type="entry name" value="ABC_transp_permease"/>
</dbReference>
<feature type="transmembrane region" description="Helical" evidence="6">
    <location>
        <begin position="141"/>
        <end position="162"/>
    </location>
</feature>
<keyword evidence="3 6" id="KW-0812">Transmembrane</keyword>
<evidence type="ECO:0000256" key="3">
    <source>
        <dbReference type="ARBA" id="ARBA00022692"/>
    </source>
</evidence>
<accession>A0ABT9SER3</accession>
<comment type="subcellular location">
    <subcellularLocation>
        <location evidence="1">Cell membrane</location>
        <topology evidence="1">Multi-pass membrane protein</topology>
    </subcellularLocation>
</comment>
<evidence type="ECO:0000256" key="6">
    <source>
        <dbReference type="SAM" id="Phobius"/>
    </source>
</evidence>
<dbReference type="RefSeq" id="WP_307691618.1">
    <property type="nucleotide sequence ID" value="NZ_JAUSRO010000014.1"/>
</dbReference>
<keyword evidence="5 6" id="KW-0472">Membrane</keyword>
<feature type="transmembrane region" description="Helical" evidence="6">
    <location>
        <begin position="228"/>
        <end position="254"/>
    </location>
</feature>
<name>A0ABT9SER3_9BURK</name>
<evidence type="ECO:0000313" key="8">
    <source>
        <dbReference type="Proteomes" id="UP001226867"/>
    </source>
</evidence>
<evidence type="ECO:0000256" key="1">
    <source>
        <dbReference type="ARBA" id="ARBA00004651"/>
    </source>
</evidence>
<sequence length="307" mass="32541">MNDALQTLLTATLWAAVLRIATPLIFAMLGELICERAGIVNLGIEGIMTVGALTAWFCVHAGFGLWTAWLIAAFAGACFGFFHGIFSISMAQSQHVTGLGVTLLATGLSSFVYRIAVPGTASPPTIVAFAPLNLPWLDSPFLAATAPSYLAIGLVLLVAYVLRFTPLGLAIRLVGEHPQGAAAQGIDVIAIRYGCLTVGSALMALGGAFLSTAAFNSFVINMVQGRGWMALALVVFGAWRPGTALLGALLYAWFDAYQLRLQTLLPGVPYQLFLMLPYLLAIAAMVPMARRAIGPHALMTPFIKGER</sequence>
<keyword evidence="8" id="KW-1185">Reference proteome</keyword>
<proteinExistence type="predicted"/>
<evidence type="ECO:0000256" key="2">
    <source>
        <dbReference type="ARBA" id="ARBA00022475"/>
    </source>
</evidence>
<protein>
    <submittedName>
        <fullName evidence="7">Simple sugar transport system permease protein</fullName>
    </submittedName>
</protein>
<dbReference type="Pfam" id="PF02653">
    <property type="entry name" value="BPD_transp_2"/>
    <property type="match status" value="1"/>
</dbReference>
<feature type="transmembrane region" description="Helical" evidence="6">
    <location>
        <begin position="12"/>
        <end position="30"/>
    </location>
</feature>
<dbReference type="EMBL" id="JAUSRO010000014">
    <property type="protein sequence ID" value="MDP9901852.1"/>
    <property type="molecule type" value="Genomic_DNA"/>
</dbReference>
<feature type="transmembrane region" description="Helical" evidence="6">
    <location>
        <begin position="270"/>
        <end position="289"/>
    </location>
</feature>
<reference evidence="7 8" key="1">
    <citation type="submission" date="2023-07" db="EMBL/GenBank/DDBJ databases">
        <title>Sorghum-associated microbial communities from plants grown in Nebraska, USA.</title>
        <authorList>
            <person name="Schachtman D."/>
        </authorList>
    </citation>
    <scope>NUCLEOTIDE SEQUENCE [LARGE SCALE GENOMIC DNA]</scope>
    <source>
        <strain evidence="7 8">DS1607</strain>
    </source>
</reference>
<feature type="transmembrane region" description="Helical" evidence="6">
    <location>
        <begin position="69"/>
        <end position="89"/>
    </location>
</feature>
<evidence type="ECO:0000313" key="7">
    <source>
        <dbReference type="EMBL" id="MDP9901852.1"/>
    </source>
</evidence>
<feature type="transmembrane region" description="Helical" evidence="6">
    <location>
        <begin position="42"/>
        <end position="63"/>
    </location>
</feature>
<keyword evidence="7" id="KW-0813">Transport</keyword>
<feature type="transmembrane region" description="Helical" evidence="6">
    <location>
        <begin position="96"/>
        <end position="116"/>
    </location>
</feature>
<dbReference type="Proteomes" id="UP001226867">
    <property type="component" value="Unassembled WGS sequence"/>
</dbReference>
<keyword evidence="7" id="KW-0762">Sugar transport</keyword>
<evidence type="ECO:0000256" key="5">
    <source>
        <dbReference type="ARBA" id="ARBA00023136"/>
    </source>
</evidence>
<gene>
    <name evidence="7" type="ORF">J2W36_004122</name>
</gene>
<dbReference type="CDD" id="cd06580">
    <property type="entry name" value="TM_PBP1_transp_TpRbsC_like"/>
    <property type="match status" value="1"/>
</dbReference>
<keyword evidence="2" id="KW-1003">Cell membrane</keyword>
<evidence type="ECO:0000256" key="4">
    <source>
        <dbReference type="ARBA" id="ARBA00022989"/>
    </source>
</evidence>
<dbReference type="PANTHER" id="PTHR43370">
    <property type="entry name" value="SUGAR ABC TRANSPORTER INTEGRAL MEMBRANE PROTEIN-RELATED"/>
    <property type="match status" value="1"/>
</dbReference>
<keyword evidence="4 6" id="KW-1133">Transmembrane helix</keyword>